<dbReference type="EMBL" id="AF022186">
    <property type="protein sequence ID" value="AAF12994.1"/>
    <property type="molecule type" value="Genomic_DNA"/>
</dbReference>
<evidence type="ECO:0000313" key="1">
    <source>
        <dbReference type="EMBL" id="AAF12994.1"/>
    </source>
</evidence>
<dbReference type="GeneID" id="800223"/>
<reference evidence="1" key="1">
    <citation type="submission" date="1999-11" db="EMBL/GenBank/DDBJ databases">
        <authorList>
            <person name="Gloeckner G."/>
            <person name="Rosenthal A."/>
            <person name="Valentin K."/>
        </authorList>
    </citation>
    <scope>NUCLEOTIDE SEQUENCE</scope>
    <source>
        <strain evidence="1">RK1</strain>
    </source>
</reference>
<sequence>MIIMNIQHHLNSCIAYIEHRCSKGNHHAENRIRLSPEIFNAYCSKKIVIKSSINKCTIKKVYKNSTINQLENITYNIDKKKLKLLLRKIGDLGYFTKVSISNYYYPRQEVIKIHLSPNKILKTIKTKKKFFIPCQDIKSIFEKQFDHPKNIKHLLHSYQNLAEWHLKRNINFVQIYIEENLKKDTQTKNFSIKTLGNKNIKWIYNTSIDTCPKNNTDKKKSASIINPPLTLKKIRNRLKQEPSLEHEYKIIQVESSEQILLLVDISNLDRNIYSFVWINKLNTQLWDNYIKEIKTINCKNKNWNSLNSTREDKKSPKQKNRNVFFKKLFHCFESSKIYKTPKLYDFKQFNQVKLKYDNLKGRKHKIDFVVKTTNNGLFINLKEISPWEPKISHGDYYLQKEFYRRINYLVSNYELFASNSLHKHYSYSSFIEKGTSYHLSRRLYPNLIISTDFKLIETFAESIFLIKNPYINFHKRLSKSAKIEKNREEKLCTTTLEVNKKHKMILLETGISKQDDKVKINNILNPNSKLSLKITNILLASNAFLRTFFIQIQAQYVKVIKLRQFNYYYFDKIETGEATVKINYVPKDINFIENILTNPQAIRSKTILNRRISTPSYQCKSSIEYYLQLNENLNSIFFLLNYTTKLNQFRHLKPTYPIKDSLLRKVDYLNEISMGIGAQTFDEEDKASVLRLEYCLSNSKGFFLTFKLLSIT</sequence>
<dbReference type="PIR" id="T11948">
    <property type="entry name" value="T11948"/>
</dbReference>
<accession>O19880</accession>
<reference evidence="1" key="2">
    <citation type="journal article" date="2000" name="J. Mol. Evol.">
        <title>The structure and gene repertoire of an ancient red algal plastid genome.</title>
        <authorList>
            <person name="Glockner G."/>
            <person name="Rosenthal A."/>
            <person name="Valentin K."/>
        </authorList>
    </citation>
    <scope>NUCLEOTIDE SEQUENCE</scope>
    <source>
        <strain evidence="1">RK1</strain>
    </source>
</reference>
<keyword evidence="1" id="KW-0934">Plastid</keyword>
<protein>
    <submittedName>
        <fullName evidence="1">Uncharacterized protein</fullName>
    </submittedName>
</protein>
<proteinExistence type="predicted"/>
<geneLocation type="chloroplast" evidence="1"/>
<name>O19880_CYACA</name>
<gene>
    <name evidence="1" type="primary">ccrf1</name>
</gene>
<dbReference type="AlphaFoldDB" id="O19880"/>
<organism evidence="1">
    <name type="scientific">Cyanidium caldarium</name>
    <name type="common">Red alga</name>
    <dbReference type="NCBI Taxonomy" id="2771"/>
    <lineage>
        <taxon>Eukaryota</taxon>
        <taxon>Rhodophyta</taxon>
        <taxon>Bangiophyceae</taxon>
        <taxon>Cyanidiales</taxon>
        <taxon>Cyanidiaceae</taxon>
        <taxon>Cyanidium</taxon>
    </lineage>
</organism>
<keyword evidence="1" id="KW-0150">Chloroplast</keyword>
<dbReference type="RefSeq" id="NP_045052.1">
    <property type="nucleotide sequence ID" value="NC_001840.1"/>
</dbReference>